<accession>A0ABU7V497</accession>
<organism evidence="3 4">
    <name type="scientific">Microbacterium schleiferi</name>
    <dbReference type="NCBI Taxonomy" id="69362"/>
    <lineage>
        <taxon>Bacteria</taxon>
        <taxon>Bacillati</taxon>
        <taxon>Actinomycetota</taxon>
        <taxon>Actinomycetes</taxon>
        <taxon>Micrococcales</taxon>
        <taxon>Microbacteriaceae</taxon>
        <taxon>Microbacterium</taxon>
    </lineage>
</organism>
<name>A0ABU7V497_9MICO</name>
<reference evidence="3 4" key="1">
    <citation type="submission" date="2024-01" db="EMBL/GenBank/DDBJ databases">
        <title>the genome sequence of strain Microbacterium schleiferi NBRC 15075.</title>
        <authorList>
            <person name="Ding Y."/>
            <person name="Zhang G."/>
        </authorList>
    </citation>
    <scope>NUCLEOTIDE SEQUENCE [LARGE SCALE GENOMIC DNA]</scope>
    <source>
        <strain evidence="3 4">NBRC 15075</strain>
    </source>
</reference>
<proteinExistence type="inferred from homology"/>
<evidence type="ECO:0000259" key="2">
    <source>
        <dbReference type="Pfam" id="PF00582"/>
    </source>
</evidence>
<protein>
    <submittedName>
        <fullName evidence="3">Universal stress protein</fullName>
    </submittedName>
</protein>
<dbReference type="PANTHER" id="PTHR46268">
    <property type="entry name" value="STRESS RESPONSE PROTEIN NHAX"/>
    <property type="match status" value="1"/>
</dbReference>
<dbReference type="InterPro" id="IPR006015">
    <property type="entry name" value="Universal_stress_UspA"/>
</dbReference>
<evidence type="ECO:0000313" key="3">
    <source>
        <dbReference type="EMBL" id="MEF2254068.1"/>
    </source>
</evidence>
<comment type="caution">
    <text evidence="3">The sequence shown here is derived from an EMBL/GenBank/DDBJ whole genome shotgun (WGS) entry which is preliminary data.</text>
</comment>
<evidence type="ECO:0000256" key="1">
    <source>
        <dbReference type="ARBA" id="ARBA00008791"/>
    </source>
</evidence>
<dbReference type="CDD" id="cd00293">
    <property type="entry name" value="USP-like"/>
    <property type="match status" value="1"/>
</dbReference>
<feature type="domain" description="UspA" evidence="2">
    <location>
        <begin position="18"/>
        <end position="147"/>
    </location>
</feature>
<comment type="similarity">
    <text evidence="1">Belongs to the universal stress protein A family.</text>
</comment>
<sequence length="292" mass="30132">MTDIPASAEPSAPETSTTIVVGATSKPGSRRAIEWAVARAASTGARLELLSVVGGAVGAVGEQEVVQRAVDYEEAFLRNEAAALSSRGIDVTVRVTHGNPTKELVEASADAALLVIGSDHTGGADKHRGPHGTRIVAGAHCPVVVVPDIDTTGRTGVVVGVDGSEVSTAALAFAAAEASRFAEPLTVVSTWMPVVYTGDIAPYPDMYLTDLQGTTEAFAQSMADEVRKDHPHLEIVVHVDEGDPATVIAEVAASARLAVVGTHGRTGFARFLLGSVSTQVLDHLTTVTAAVR</sequence>
<dbReference type="Gene3D" id="3.40.50.620">
    <property type="entry name" value="HUPs"/>
    <property type="match status" value="2"/>
</dbReference>
<dbReference type="EMBL" id="JAZHOV010000002">
    <property type="protein sequence ID" value="MEF2254068.1"/>
    <property type="molecule type" value="Genomic_DNA"/>
</dbReference>
<feature type="domain" description="UspA" evidence="2">
    <location>
        <begin position="157"/>
        <end position="286"/>
    </location>
</feature>
<dbReference type="InterPro" id="IPR014729">
    <property type="entry name" value="Rossmann-like_a/b/a_fold"/>
</dbReference>
<dbReference type="PRINTS" id="PR01438">
    <property type="entry name" value="UNVRSLSTRESS"/>
</dbReference>
<gene>
    <name evidence="3" type="ORF">V2V91_02810</name>
</gene>
<dbReference type="Proteomes" id="UP001351900">
    <property type="component" value="Unassembled WGS sequence"/>
</dbReference>
<dbReference type="SUPFAM" id="SSF52402">
    <property type="entry name" value="Adenine nucleotide alpha hydrolases-like"/>
    <property type="match status" value="2"/>
</dbReference>
<dbReference type="InterPro" id="IPR006016">
    <property type="entry name" value="UspA"/>
</dbReference>
<keyword evidence="4" id="KW-1185">Reference proteome</keyword>
<dbReference type="RefSeq" id="WP_331790718.1">
    <property type="nucleotide sequence ID" value="NZ_BAAAUO010000005.1"/>
</dbReference>
<dbReference type="Pfam" id="PF00582">
    <property type="entry name" value="Usp"/>
    <property type="match status" value="2"/>
</dbReference>
<evidence type="ECO:0000313" key="4">
    <source>
        <dbReference type="Proteomes" id="UP001351900"/>
    </source>
</evidence>
<dbReference type="PANTHER" id="PTHR46268:SF6">
    <property type="entry name" value="UNIVERSAL STRESS PROTEIN UP12"/>
    <property type="match status" value="1"/>
</dbReference>